<dbReference type="InterPro" id="IPR029045">
    <property type="entry name" value="ClpP/crotonase-like_dom_sf"/>
</dbReference>
<name>A0A4R4ZQ10_9ACTN</name>
<gene>
    <name evidence="2" type="primary">clpP</name>
    <name evidence="4" type="ORF">E1298_45650</name>
</gene>
<dbReference type="GO" id="GO:0004252">
    <property type="term" value="F:serine-type endopeptidase activity"/>
    <property type="evidence" value="ECO:0007669"/>
    <property type="project" value="UniProtKB-UniRule"/>
</dbReference>
<keyword evidence="2" id="KW-0963">Cytoplasm</keyword>
<reference evidence="4 5" key="1">
    <citation type="submission" date="2019-03" db="EMBL/GenBank/DDBJ databases">
        <title>Draft genome sequences of novel Actinobacteria.</title>
        <authorList>
            <person name="Sahin N."/>
            <person name="Ay H."/>
            <person name="Saygin H."/>
        </authorList>
    </citation>
    <scope>NUCLEOTIDE SEQUENCE [LARGE SCALE GENOMIC DNA]</scope>
    <source>
        <strain evidence="4 5">H3C3</strain>
    </source>
</reference>
<proteinExistence type="inferred from homology"/>
<dbReference type="AlphaFoldDB" id="A0A4R4ZQ10"/>
<feature type="active site" description="Nucleophile" evidence="2">
    <location>
        <position position="103"/>
    </location>
</feature>
<organism evidence="4 5">
    <name type="scientific">Actinomadura rubrisoli</name>
    <dbReference type="NCBI Taxonomy" id="2530368"/>
    <lineage>
        <taxon>Bacteria</taxon>
        <taxon>Bacillati</taxon>
        <taxon>Actinomycetota</taxon>
        <taxon>Actinomycetes</taxon>
        <taxon>Streptosporangiales</taxon>
        <taxon>Thermomonosporaceae</taxon>
        <taxon>Actinomadura</taxon>
    </lineage>
</organism>
<dbReference type="GO" id="GO:0009368">
    <property type="term" value="C:endopeptidase Clp complex"/>
    <property type="evidence" value="ECO:0007669"/>
    <property type="project" value="TreeGrafter"/>
</dbReference>
<feature type="active site" evidence="2">
    <location>
        <position position="128"/>
    </location>
</feature>
<dbReference type="HAMAP" id="MF_00444">
    <property type="entry name" value="ClpP"/>
    <property type="match status" value="1"/>
</dbReference>
<comment type="function">
    <text evidence="2">Cleaves peptides in various proteins in a process that requires ATP hydrolysis. Has a chymotrypsin-like activity. Plays a major role in the degradation of misfolded proteins.</text>
</comment>
<dbReference type="Gene3D" id="3.90.226.10">
    <property type="entry name" value="2-enoyl-CoA Hydratase, Chain A, domain 1"/>
    <property type="match status" value="1"/>
</dbReference>
<dbReference type="GO" id="GO:0006515">
    <property type="term" value="P:protein quality control for misfolded or incompletely synthesized proteins"/>
    <property type="evidence" value="ECO:0007669"/>
    <property type="project" value="TreeGrafter"/>
</dbReference>
<comment type="similarity">
    <text evidence="1 2 3">Belongs to the peptidase S14 family.</text>
</comment>
<accession>A0A4R4ZQ10</accession>
<dbReference type="GO" id="GO:0051117">
    <property type="term" value="F:ATPase binding"/>
    <property type="evidence" value="ECO:0007669"/>
    <property type="project" value="TreeGrafter"/>
</dbReference>
<keyword evidence="2" id="KW-0378">Hydrolase</keyword>
<dbReference type="PRINTS" id="PR00127">
    <property type="entry name" value="CLPPROTEASEP"/>
</dbReference>
<dbReference type="GO" id="GO:0004176">
    <property type="term" value="F:ATP-dependent peptidase activity"/>
    <property type="evidence" value="ECO:0007669"/>
    <property type="project" value="InterPro"/>
</dbReference>
<dbReference type="SUPFAM" id="SSF52096">
    <property type="entry name" value="ClpP/crotonase"/>
    <property type="match status" value="1"/>
</dbReference>
<dbReference type="NCBIfam" id="NF009205">
    <property type="entry name" value="PRK12553.1"/>
    <property type="match status" value="1"/>
</dbReference>
<keyword evidence="2" id="KW-0720">Serine protease</keyword>
<dbReference type="EC" id="3.4.21.92" evidence="2"/>
<dbReference type="GO" id="GO:0005737">
    <property type="term" value="C:cytoplasm"/>
    <property type="evidence" value="ECO:0007669"/>
    <property type="project" value="UniProtKB-SubCell"/>
</dbReference>
<keyword evidence="2 4" id="KW-0645">Protease</keyword>
<evidence type="ECO:0000256" key="3">
    <source>
        <dbReference type="RuleBase" id="RU003567"/>
    </source>
</evidence>
<dbReference type="Proteomes" id="UP000294513">
    <property type="component" value="Unassembled WGS sequence"/>
</dbReference>
<dbReference type="RefSeq" id="WP_131903608.1">
    <property type="nucleotide sequence ID" value="NZ_SMKU01000584.1"/>
</dbReference>
<dbReference type="NCBIfam" id="NF001368">
    <property type="entry name" value="PRK00277.1"/>
    <property type="match status" value="1"/>
</dbReference>
<dbReference type="EMBL" id="SMKU01000584">
    <property type="protein sequence ID" value="TDD61031.1"/>
    <property type="molecule type" value="Genomic_DNA"/>
</dbReference>
<dbReference type="InterPro" id="IPR001907">
    <property type="entry name" value="ClpP"/>
</dbReference>
<evidence type="ECO:0000256" key="2">
    <source>
        <dbReference type="HAMAP-Rule" id="MF_00444"/>
    </source>
</evidence>
<evidence type="ECO:0000313" key="4">
    <source>
        <dbReference type="EMBL" id="TDD61031.1"/>
    </source>
</evidence>
<dbReference type="PANTHER" id="PTHR10381:SF26">
    <property type="entry name" value="ATP-DEPENDENT CLP PROTEASE PROTEOLYTIC SUBUNIT-LIKE-RELATED"/>
    <property type="match status" value="1"/>
</dbReference>
<comment type="subcellular location">
    <subcellularLocation>
        <location evidence="2">Cytoplasm</location>
    </subcellularLocation>
</comment>
<evidence type="ECO:0000256" key="1">
    <source>
        <dbReference type="ARBA" id="ARBA00007039"/>
    </source>
</evidence>
<comment type="subunit">
    <text evidence="2">Fourteen ClpP subunits assemble into 2 heptameric rings which stack back to back to give a disk-like structure with a central cavity, resembling the structure of eukaryotic proteasomes.</text>
</comment>
<dbReference type="OrthoDB" id="4350323at2"/>
<keyword evidence="5" id="KW-1185">Reference proteome</keyword>
<dbReference type="InterPro" id="IPR023562">
    <property type="entry name" value="ClpP/TepA"/>
</dbReference>
<dbReference type="FunFam" id="3.90.226.10:FF:000002">
    <property type="entry name" value="ATP-dependent Clp protease proteolytic subunit"/>
    <property type="match status" value="1"/>
</dbReference>
<dbReference type="CDD" id="cd07017">
    <property type="entry name" value="S14_ClpP_2"/>
    <property type="match status" value="1"/>
</dbReference>
<sequence>MRSEGRSIVPSFVERTAYGVKETNPYSKLFEDRIVFLGTPVDDISANDITAQLLALEGMDPDRPIALYINSPGGSLTAMMAIHDTMQYIRPEIETTCVGQAGSAAAILLAAGTPGKRAALVRARILLHEPAIDVSRGQSSDLQIQAEEVLRLRGQMEAIVARATGRDAETVRRDLDRERYFTAEEAREYGLIDDVITTRR</sequence>
<dbReference type="PANTHER" id="PTHR10381">
    <property type="entry name" value="ATP-DEPENDENT CLP PROTEASE PROTEOLYTIC SUBUNIT"/>
    <property type="match status" value="1"/>
</dbReference>
<protein>
    <recommendedName>
        <fullName evidence="2 3">ATP-dependent Clp protease proteolytic subunit</fullName>
        <ecNumber evidence="2">3.4.21.92</ecNumber>
    </recommendedName>
    <alternativeName>
        <fullName evidence="2">Endopeptidase Clp</fullName>
    </alternativeName>
</protein>
<dbReference type="Pfam" id="PF00574">
    <property type="entry name" value="CLP_protease"/>
    <property type="match status" value="1"/>
</dbReference>
<evidence type="ECO:0000313" key="5">
    <source>
        <dbReference type="Proteomes" id="UP000294513"/>
    </source>
</evidence>
<comment type="catalytic activity">
    <reaction evidence="2">
        <text>Hydrolysis of proteins to small peptides in the presence of ATP and magnesium. alpha-casein is the usual test substrate. In the absence of ATP, only oligopeptides shorter than five residues are hydrolyzed (such as succinyl-Leu-Tyr-|-NHMec, and Leu-Tyr-Leu-|-Tyr-Trp, in which cleavage of the -Tyr-|-Leu- and -Tyr-|-Trp bonds also occurs).</text>
        <dbReference type="EC" id="3.4.21.92"/>
    </reaction>
</comment>
<comment type="caution">
    <text evidence="4">The sequence shown here is derived from an EMBL/GenBank/DDBJ whole genome shotgun (WGS) entry which is preliminary data.</text>
</comment>